<dbReference type="Proteomes" id="UP000187203">
    <property type="component" value="Unassembled WGS sequence"/>
</dbReference>
<dbReference type="Pfam" id="PF00646">
    <property type="entry name" value="F-box"/>
    <property type="match status" value="1"/>
</dbReference>
<dbReference type="Gene3D" id="1.20.1280.50">
    <property type="match status" value="1"/>
</dbReference>
<protein>
    <recommendedName>
        <fullName evidence="1">F-box domain-containing protein</fullName>
    </recommendedName>
</protein>
<feature type="domain" description="F-box" evidence="1">
    <location>
        <begin position="4"/>
        <end position="54"/>
    </location>
</feature>
<reference evidence="3" key="1">
    <citation type="submission" date="2013-09" db="EMBL/GenBank/DDBJ databases">
        <title>Corchorus olitorius genome sequencing.</title>
        <authorList>
            <person name="Alam M."/>
            <person name="Haque M.S."/>
            <person name="Islam M.S."/>
            <person name="Emdad E.M."/>
            <person name="Islam M.M."/>
            <person name="Ahmed B."/>
            <person name="Halim A."/>
            <person name="Hossen Q.M.M."/>
            <person name="Hossain M.Z."/>
            <person name="Ahmed R."/>
            <person name="Khan M.M."/>
            <person name="Islam R."/>
            <person name="Rashid M.M."/>
            <person name="Khan S.A."/>
            <person name="Rahman M.S."/>
            <person name="Alam M."/>
            <person name="Yahiya A.S."/>
            <person name="Khan M.S."/>
            <person name="Azam M.S."/>
            <person name="Haque T."/>
            <person name="Lashkar M.Z.H."/>
            <person name="Akhand A.I."/>
            <person name="Morshed G."/>
            <person name="Roy S."/>
            <person name="Uddin K.S."/>
            <person name="Rabeya T."/>
            <person name="Hossain A.S."/>
            <person name="Chowdhury A."/>
            <person name="Snigdha A.R."/>
            <person name="Mortoza M.S."/>
            <person name="Matin S.A."/>
            <person name="Hoque S.M.E."/>
            <person name="Islam M.K."/>
            <person name="Roy D.K."/>
            <person name="Haider R."/>
            <person name="Moosa M.M."/>
            <person name="Elias S.M."/>
            <person name="Hasan A.M."/>
            <person name="Jahan S."/>
            <person name="Shafiuddin M."/>
            <person name="Mahmood N."/>
            <person name="Shommy N.S."/>
        </authorList>
    </citation>
    <scope>NUCLEOTIDE SEQUENCE [LARGE SCALE GENOMIC DNA]</scope>
    <source>
        <strain evidence="3">cv. O-4</strain>
    </source>
</reference>
<dbReference type="OrthoDB" id="1470835at2759"/>
<dbReference type="InterPro" id="IPR036047">
    <property type="entry name" value="F-box-like_dom_sf"/>
</dbReference>
<dbReference type="PROSITE" id="PS50181">
    <property type="entry name" value="FBOX"/>
    <property type="match status" value="1"/>
</dbReference>
<accession>A0A1R3GHT5</accession>
<dbReference type="Pfam" id="PF03478">
    <property type="entry name" value="Beta-prop_KIB1-4"/>
    <property type="match status" value="1"/>
</dbReference>
<sequence>MQEVQSLSDLPLEIVENIIGRLRLIDRIRIRGVCKDWSVMPRKIPAIDNNYPWALTSFDWDSTYGEISGECKLTDPPVFKEYAVEKGAVDYEFFRFARACASSNGWLLFERSLPDYVLFLYCPFTREVIKLPELKNNIRAATFSFLDATSPKCVIFTLELHSCGENENQNTLIKICSPGDESWKTFEFRSGFQRYSYPIDAAYGNGNFYCVSSEGELGAFNVELEKWTILTSKGLPGFDFNFVKLFVSDGNLHLIAWSPLGKAGNLKLLKFDLSEKRWVRGVNLENRVLFFGCGGTCFSCPAEGEISELANRMLPCGGLDRIYNKVIHCCGTSSSSNSQQFRNWAQTARHAKAWIEVPLSRLWTANDLITAVHSR</sequence>
<organism evidence="2 3">
    <name type="scientific">Corchorus olitorius</name>
    <dbReference type="NCBI Taxonomy" id="93759"/>
    <lineage>
        <taxon>Eukaryota</taxon>
        <taxon>Viridiplantae</taxon>
        <taxon>Streptophyta</taxon>
        <taxon>Embryophyta</taxon>
        <taxon>Tracheophyta</taxon>
        <taxon>Spermatophyta</taxon>
        <taxon>Magnoliopsida</taxon>
        <taxon>eudicotyledons</taxon>
        <taxon>Gunneridae</taxon>
        <taxon>Pentapetalae</taxon>
        <taxon>rosids</taxon>
        <taxon>malvids</taxon>
        <taxon>Malvales</taxon>
        <taxon>Malvaceae</taxon>
        <taxon>Grewioideae</taxon>
        <taxon>Apeibeae</taxon>
        <taxon>Corchorus</taxon>
    </lineage>
</organism>
<dbReference type="CDD" id="cd22150">
    <property type="entry name" value="F-box_CeFBXA-like"/>
    <property type="match status" value="1"/>
</dbReference>
<evidence type="ECO:0000313" key="2">
    <source>
        <dbReference type="EMBL" id="OMO57665.1"/>
    </source>
</evidence>
<keyword evidence="3" id="KW-1185">Reference proteome</keyword>
<dbReference type="PANTHER" id="PTHR33110">
    <property type="entry name" value="F-BOX/KELCH-REPEAT PROTEIN-RELATED"/>
    <property type="match status" value="1"/>
</dbReference>
<gene>
    <name evidence="2" type="ORF">COLO4_35199</name>
</gene>
<proteinExistence type="predicted"/>
<dbReference type="InterPro" id="IPR001810">
    <property type="entry name" value="F-box_dom"/>
</dbReference>
<dbReference type="STRING" id="93759.A0A1R3GHT5"/>
<evidence type="ECO:0000259" key="1">
    <source>
        <dbReference type="PROSITE" id="PS50181"/>
    </source>
</evidence>
<evidence type="ECO:0000313" key="3">
    <source>
        <dbReference type="Proteomes" id="UP000187203"/>
    </source>
</evidence>
<name>A0A1R3GHT5_9ROSI</name>
<dbReference type="SUPFAM" id="SSF81383">
    <property type="entry name" value="F-box domain"/>
    <property type="match status" value="1"/>
</dbReference>
<comment type="caution">
    <text evidence="2">The sequence shown here is derived from an EMBL/GenBank/DDBJ whole genome shotgun (WGS) entry which is preliminary data.</text>
</comment>
<dbReference type="AlphaFoldDB" id="A0A1R3GHT5"/>
<dbReference type="InterPro" id="IPR005174">
    <property type="entry name" value="KIB1-4_b-propeller"/>
</dbReference>
<dbReference type="EMBL" id="AWUE01022507">
    <property type="protein sequence ID" value="OMO57665.1"/>
    <property type="molecule type" value="Genomic_DNA"/>
</dbReference>